<dbReference type="InterPro" id="IPR001461">
    <property type="entry name" value="Aspartic_peptidase_A1"/>
</dbReference>
<dbReference type="GO" id="GO:0006508">
    <property type="term" value="P:proteolysis"/>
    <property type="evidence" value="ECO:0007669"/>
    <property type="project" value="UniProtKB-KW"/>
</dbReference>
<name>A0A6A5XY84_9PLEO</name>
<dbReference type="GO" id="GO:0004190">
    <property type="term" value="F:aspartic-type endopeptidase activity"/>
    <property type="evidence" value="ECO:0007669"/>
    <property type="project" value="InterPro"/>
</dbReference>
<sequence length="588" mass="63946">MRAAQRAEPSTIPEPYVVPTSGKFDGNDGNWSTFKINIGTPGQDFRVLASTQSGQAFVVVPDGCLEQDGADCPNLRGAEIFQSSQSPGFRANNSKSWSQIGIFGVDLEERLNINITGQFGYDNIALGDAAAGSEALALDRQVVTGIAEMDYFLGHIPLGITKSSFNSLGLAIDSFIYQLREQSKIPSISFAYTAGARYRLKSVFGSLIFGGYDSTRFEANDTPFSFTFSTDPSRLLTVGVESITATNTLDGTSSLSSSYHFSLIDSTVSHLWLPEDICDNFAVAFGLTYDNRTQLYTVNDTIHEQLTAKNPSVTIKLVNSMQDSSVNFTNIVLPYAAFDLQASYPYYDNATNYFPIRRATSDKQYVLGRAFLQEAYLIVDYERANFTVAQAAFPDPLPAADIVTIKPPSNSTSTTSPSSSGSSLSTGAIVGIAVGGAAVLIILGVVAFFFVRRKRRRAANAKYELENTQLPGSTPYHDANSHKNPLSEPQEISGTPLTELASPLPRSDPKPFYSPTDVLQEMDATPLVPATPRWEEVTAGDYHEMDTLSPRAANETYSRAPSEDGRQSSTGISPMTPSPRIDYQYHRG</sequence>
<dbReference type="Gene3D" id="2.40.70.10">
    <property type="entry name" value="Acid Proteases"/>
    <property type="match status" value="2"/>
</dbReference>
<dbReference type="SUPFAM" id="SSF50630">
    <property type="entry name" value="Acid proteases"/>
    <property type="match status" value="1"/>
</dbReference>
<dbReference type="CDD" id="cd05471">
    <property type="entry name" value="pepsin_like"/>
    <property type="match status" value="1"/>
</dbReference>
<organism evidence="5 6">
    <name type="scientific">Aaosphaeria arxii CBS 175.79</name>
    <dbReference type="NCBI Taxonomy" id="1450172"/>
    <lineage>
        <taxon>Eukaryota</taxon>
        <taxon>Fungi</taxon>
        <taxon>Dikarya</taxon>
        <taxon>Ascomycota</taxon>
        <taxon>Pezizomycotina</taxon>
        <taxon>Dothideomycetes</taxon>
        <taxon>Pleosporomycetidae</taxon>
        <taxon>Pleosporales</taxon>
        <taxon>Pleosporales incertae sedis</taxon>
        <taxon>Aaosphaeria</taxon>
    </lineage>
</organism>
<keyword evidence="5" id="KW-0645">Protease</keyword>
<keyword evidence="3" id="KW-0812">Transmembrane</keyword>
<feature type="region of interest" description="Disordered" evidence="2">
    <location>
        <begin position="542"/>
        <end position="588"/>
    </location>
</feature>
<evidence type="ECO:0000259" key="4">
    <source>
        <dbReference type="PROSITE" id="PS51767"/>
    </source>
</evidence>
<feature type="region of interest" description="Disordered" evidence="2">
    <location>
        <begin position="466"/>
        <end position="511"/>
    </location>
</feature>
<feature type="compositionally biased region" description="Low complexity" evidence="2">
    <location>
        <begin position="407"/>
        <end position="423"/>
    </location>
</feature>
<dbReference type="PANTHER" id="PTHR47966">
    <property type="entry name" value="BETA-SITE APP-CLEAVING ENZYME, ISOFORM A-RELATED"/>
    <property type="match status" value="1"/>
</dbReference>
<accession>A0A6A5XY84</accession>
<comment type="similarity">
    <text evidence="1">Belongs to the peptidase A1 family.</text>
</comment>
<dbReference type="Proteomes" id="UP000799778">
    <property type="component" value="Unassembled WGS sequence"/>
</dbReference>
<feature type="region of interest" description="Disordered" evidence="2">
    <location>
        <begin position="404"/>
        <end position="423"/>
    </location>
</feature>
<dbReference type="InterPro" id="IPR021109">
    <property type="entry name" value="Peptidase_aspartic_dom_sf"/>
</dbReference>
<proteinExistence type="inferred from homology"/>
<evidence type="ECO:0000313" key="6">
    <source>
        <dbReference type="Proteomes" id="UP000799778"/>
    </source>
</evidence>
<dbReference type="PRINTS" id="PR00792">
    <property type="entry name" value="PEPSIN"/>
</dbReference>
<evidence type="ECO:0000256" key="2">
    <source>
        <dbReference type="SAM" id="MobiDB-lite"/>
    </source>
</evidence>
<evidence type="ECO:0000313" key="5">
    <source>
        <dbReference type="EMBL" id="KAF2017234.1"/>
    </source>
</evidence>
<evidence type="ECO:0000256" key="1">
    <source>
        <dbReference type="ARBA" id="ARBA00007447"/>
    </source>
</evidence>
<keyword evidence="5" id="KW-0378">Hydrolase</keyword>
<dbReference type="GO" id="GO:0000324">
    <property type="term" value="C:fungal-type vacuole"/>
    <property type="evidence" value="ECO:0007669"/>
    <property type="project" value="TreeGrafter"/>
</dbReference>
<dbReference type="GeneID" id="54284829"/>
<feature type="region of interest" description="Disordered" evidence="2">
    <location>
        <begin position="1"/>
        <end position="23"/>
    </location>
</feature>
<dbReference type="EMBL" id="ML978068">
    <property type="protein sequence ID" value="KAF2017234.1"/>
    <property type="molecule type" value="Genomic_DNA"/>
</dbReference>
<dbReference type="AlphaFoldDB" id="A0A6A5XY84"/>
<dbReference type="InterPro" id="IPR034164">
    <property type="entry name" value="Pepsin-like_dom"/>
</dbReference>
<keyword evidence="6" id="KW-1185">Reference proteome</keyword>
<dbReference type="OrthoDB" id="4074350at2759"/>
<dbReference type="RefSeq" id="XP_033385573.1">
    <property type="nucleotide sequence ID" value="XM_033527432.1"/>
</dbReference>
<keyword evidence="3" id="KW-1133">Transmembrane helix</keyword>
<dbReference type="PANTHER" id="PTHR47966:SF51">
    <property type="entry name" value="BETA-SITE APP-CLEAVING ENZYME, ISOFORM A-RELATED"/>
    <property type="match status" value="1"/>
</dbReference>
<protein>
    <submittedName>
        <fullName evidence="5">Acid protease</fullName>
    </submittedName>
</protein>
<keyword evidence="3" id="KW-0472">Membrane</keyword>
<dbReference type="InterPro" id="IPR033121">
    <property type="entry name" value="PEPTIDASE_A1"/>
</dbReference>
<feature type="domain" description="Peptidase A1" evidence="4">
    <location>
        <begin position="32"/>
        <end position="389"/>
    </location>
</feature>
<dbReference type="Pfam" id="PF00026">
    <property type="entry name" value="Asp"/>
    <property type="match status" value="1"/>
</dbReference>
<gene>
    <name evidence="5" type="ORF">BU24DRAFT_420272</name>
</gene>
<evidence type="ECO:0000256" key="3">
    <source>
        <dbReference type="SAM" id="Phobius"/>
    </source>
</evidence>
<reference evidence="5" key="1">
    <citation type="journal article" date="2020" name="Stud. Mycol.">
        <title>101 Dothideomycetes genomes: a test case for predicting lifestyles and emergence of pathogens.</title>
        <authorList>
            <person name="Haridas S."/>
            <person name="Albert R."/>
            <person name="Binder M."/>
            <person name="Bloem J."/>
            <person name="Labutti K."/>
            <person name="Salamov A."/>
            <person name="Andreopoulos B."/>
            <person name="Baker S."/>
            <person name="Barry K."/>
            <person name="Bills G."/>
            <person name="Bluhm B."/>
            <person name="Cannon C."/>
            <person name="Castanera R."/>
            <person name="Culley D."/>
            <person name="Daum C."/>
            <person name="Ezra D."/>
            <person name="Gonzalez J."/>
            <person name="Henrissat B."/>
            <person name="Kuo A."/>
            <person name="Liang C."/>
            <person name="Lipzen A."/>
            <person name="Lutzoni F."/>
            <person name="Magnuson J."/>
            <person name="Mondo S."/>
            <person name="Nolan M."/>
            <person name="Ohm R."/>
            <person name="Pangilinan J."/>
            <person name="Park H.-J."/>
            <person name="Ramirez L."/>
            <person name="Alfaro M."/>
            <person name="Sun H."/>
            <person name="Tritt A."/>
            <person name="Yoshinaga Y."/>
            <person name="Zwiers L.-H."/>
            <person name="Turgeon B."/>
            <person name="Goodwin S."/>
            <person name="Spatafora J."/>
            <person name="Crous P."/>
            <person name="Grigoriev I."/>
        </authorList>
    </citation>
    <scope>NUCLEOTIDE SEQUENCE</scope>
    <source>
        <strain evidence="5">CBS 175.79</strain>
    </source>
</reference>
<dbReference type="PROSITE" id="PS51767">
    <property type="entry name" value="PEPTIDASE_A1"/>
    <property type="match status" value="1"/>
</dbReference>
<feature type="transmembrane region" description="Helical" evidence="3">
    <location>
        <begin position="428"/>
        <end position="451"/>
    </location>
</feature>